<evidence type="ECO:0000313" key="3">
    <source>
        <dbReference type="Proteomes" id="UP001199816"/>
    </source>
</evidence>
<evidence type="ECO:0000313" key="2">
    <source>
        <dbReference type="EMBL" id="MCD2424886.1"/>
    </source>
</evidence>
<reference evidence="2 3" key="1">
    <citation type="submission" date="2021-11" db="EMBL/GenBank/DDBJ databases">
        <title>Genomic of Niabella pedocola.</title>
        <authorList>
            <person name="Wu T."/>
        </authorList>
    </citation>
    <scope>NUCLEOTIDE SEQUENCE [LARGE SCALE GENOMIC DNA]</scope>
    <source>
        <strain evidence="2 3">JCM 31011</strain>
    </source>
</reference>
<dbReference type="Pfam" id="PF10543">
    <property type="entry name" value="ORF6N"/>
    <property type="match status" value="1"/>
</dbReference>
<accession>A0ABS8PUZ5</accession>
<dbReference type="EMBL" id="JAJNEC010000005">
    <property type="protein sequence ID" value="MCD2424886.1"/>
    <property type="molecule type" value="Genomic_DNA"/>
</dbReference>
<name>A0ABS8PUZ5_9BACT</name>
<evidence type="ECO:0000259" key="1">
    <source>
        <dbReference type="Pfam" id="PF10543"/>
    </source>
</evidence>
<dbReference type="RefSeq" id="WP_231007235.1">
    <property type="nucleotide sequence ID" value="NZ_JAJNEC010000005.1"/>
</dbReference>
<gene>
    <name evidence="2" type="ORF">LQ567_19035</name>
</gene>
<comment type="caution">
    <text evidence="2">The sequence shown here is derived from an EMBL/GenBank/DDBJ whole genome shotgun (WGS) entry which is preliminary data.</text>
</comment>
<proteinExistence type="predicted"/>
<sequence length="112" mass="13117">MARNTLQQLVAEQKILNRIYVVRRERVMLDRDLAELYGVETKRLKEAVKRNAGRFPKDFMFAMTAAEFKKWRENAIRSAADKKGRRKNFIAPGHHQGNKPGIRCSLYLEVKQ</sequence>
<keyword evidence="3" id="KW-1185">Reference proteome</keyword>
<organism evidence="2 3">
    <name type="scientific">Niabella pedocola</name>
    <dbReference type="NCBI Taxonomy" id="1752077"/>
    <lineage>
        <taxon>Bacteria</taxon>
        <taxon>Pseudomonadati</taxon>
        <taxon>Bacteroidota</taxon>
        <taxon>Chitinophagia</taxon>
        <taxon>Chitinophagales</taxon>
        <taxon>Chitinophagaceae</taxon>
        <taxon>Niabella</taxon>
    </lineage>
</organism>
<protein>
    <submittedName>
        <fullName evidence="2">ORF6N domain-containing protein</fullName>
    </submittedName>
</protein>
<dbReference type="Proteomes" id="UP001199816">
    <property type="component" value="Unassembled WGS sequence"/>
</dbReference>
<feature type="domain" description="KilA-N DNA-binding" evidence="1">
    <location>
        <begin position="17"/>
        <end position="90"/>
    </location>
</feature>
<dbReference type="InterPro" id="IPR018873">
    <property type="entry name" value="KilA-N_DNA-bd_domain"/>
</dbReference>